<gene>
    <name evidence="2" type="ORF">GO707_01590</name>
</gene>
<evidence type="ECO:0000313" key="3">
    <source>
        <dbReference type="Proteomes" id="UP000488839"/>
    </source>
</evidence>
<feature type="transmembrane region" description="Helical" evidence="1">
    <location>
        <begin position="215"/>
        <end position="233"/>
    </location>
</feature>
<keyword evidence="1" id="KW-1133">Transmembrane helix</keyword>
<comment type="caution">
    <text evidence="2">The sequence shown here is derived from an EMBL/GenBank/DDBJ whole genome shotgun (WGS) entry which is preliminary data.</text>
</comment>
<name>A0A7K1T2W6_9ACTN</name>
<evidence type="ECO:0000313" key="2">
    <source>
        <dbReference type="EMBL" id="MVN57929.1"/>
    </source>
</evidence>
<protein>
    <submittedName>
        <fullName evidence="2">Uncharacterized protein</fullName>
    </submittedName>
</protein>
<keyword evidence="3" id="KW-1185">Reference proteome</keyword>
<keyword evidence="1" id="KW-0472">Membrane</keyword>
<proteinExistence type="predicted"/>
<dbReference type="Proteomes" id="UP000488839">
    <property type="component" value="Unassembled WGS sequence"/>
</dbReference>
<sequence>MFPDSSGSVMVFSTTHGIVSARAERIFMERYFGTYQTFRTVSKKDAAVLMGSNTLVGDRYRINLTMDEGVHRAWLINKFNETIGYFDDSFSRELSLLAAEGLELVGILSFVAFTETPEPGEYWGQAAVIGYSPHYAEEFNQFIDGICGLIGKGIRPKLALKGSAVDEIINSNGTWLPSEREPLPEKQRGMALLKTRRGFIDGLVEAGRTGNKGCYILSWAFLLALVAAIIIGLKSCGVF</sequence>
<dbReference type="AlphaFoldDB" id="A0A7K1T2W6"/>
<reference evidence="2 3" key="1">
    <citation type="submission" date="2019-11" db="EMBL/GenBank/DDBJ databases">
        <title>Whole genome shotgun sequencing (WGS) data from Adlercreutzia equolifaciens ResAG-91, Eggerthella lenta MRI-F36, MRI-F37, MRI-F40, ResAG-49, ResAG-88, ResAG-121, ResAG-145, and Gordonibacter sp. ResAG-5, ResAG-26, ResAG-43, ResAG-50, ResAG-59.</title>
        <authorList>
            <person name="Stoll D.A."/>
            <person name="Danylec N."/>
            <person name="Franz C.M.A.P."/>
            <person name="Huch M."/>
        </authorList>
    </citation>
    <scope>NUCLEOTIDE SEQUENCE [LARGE SCALE GENOMIC DNA]</scope>
    <source>
        <strain evidence="2 3">ResAG-91</strain>
    </source>
</reference>
<organism evidence="2 3">
    <name type="scientific">Adlercreutzia rubneri</name>
    <dbReference type="NCBI Taxonomy" id="2916441"/>
    <lineage>
        <taxon>Bacteria</taxon>
        <taxon>Bacillati</taxon>
        <taxon>Actinomycetota</taxon>
        <taxon>Coriobacteriia</taxon>
        <taxon>Eggerthellales</taxon>
        <taxon>Eggerthellaceae</taxon>
        <taxon>Adlercreutzia</taxon>
    </lineage>
</organism>
<dbReference type="EMBL" id="WPOO01000002">
    <property type="protein sequence ID" value="MVN57929.1"/>
    <property type="molecule type" value="Genomic_DNA"/>
</dbReference>
<evidence type="ECO:0000256" key="1">
    <source>
        <dbReference type="SAM" id="Phobius"/>
    </source>
</evidence>
<keyword evidence="1" id="KW-0812">Transmembrane</keyword>
<accession>A0A7K1T2W6</accession>